<accession>A0A5C3P7A4</accession>
<dbReference type="Proteomes" id="UP000308197">
    <property type="component" value="Unassembled WGS sequence"/>
</dbReference>
<dbReference type="PANTHER" id="PTHR33129">
    <property type="entry name" value="PROTEIN KINASE DOMAIN-CONTAINING PROTEIN-RELATED"/>
    <property type="match status" value="1"/>
</dbReference>
<reference evidence="2 3" key="1">
    <citation type="journal article" date="2019" name="Nat. Ecol. Evol.">
        <title>Megaphylogeny resolves global patterns of mushroom evolution.</title>
        <authorList>
            <person name="Varga T."/>
            <person name="Krizsan K."/>
            <person name="Foldi C."/>
            <person name="Dima B."/>
            <person name="Sanchez-Garcia M."/>
            <person name="Sanchez-Ramirez S."/>
            <person name="Szollosi G.J."/>
            <person name="Szarkandi J.G."/>
            <person name="Papp V."/>
            <person name="Albert L."/>
            <person name="Andreopoulos W."/>
            <person name="Angelini C."/>
            <person name="Antonin V."/>
            <person name="Barry K.W."/>
            <person name="Bougher N.L."/>
            <person name="Buchanan P."/>
            <person name="Buyck B."/>
            <person name="Bense V."/>
            <person name="Catcheside P."/>
            <person name="Chovatia M."/>
            <person name="Cooper J."/>
            <person name="Damon W."/>
            <person name="Desjardin D."/>
            <person name="Finy P."/>
            <person name="Geml J."/>
            <person name="Haridas S."/>
            <person name="Hughes K."/>
            <person name="Justo A."/>
            <person name="Karasinski D."/>
            <person name="Kautmanova I."/>
            <person name="Kiss B."/>
            <person name="Kocsube S."/>
            <person name="Kotiranta H."/>
            <person name="LaButti K.M."/>
            <person name="Lechner B.E."/>
            <person name="Liimatainen K."/>
            <person name="Lipzen A."/>
            <person name="Lukacs Z."/>
            <person name="Mihaltcheva S."/>
            <person name="Morgado L.N."/>
            <person name="Niskanen T."/>
            <person name="Noordeloos M.E."/>
            <person name="Ohm R.A."/>
            <person name="Ortiz-Santana B."/>
            <person name="Ovrebo C."/>
            <person name="Racz N."/>
            <person name="Riley R."/>
            <person name="Savchenko A."/>
            <person name="Shiryaev A."/>
            <person name="Soop K."/>
            <person name="Spirin V."/>
            <person name="Szebenyi C."/>
            <person name="Tomsovsky M."/>
            <person name="Tulloss R.E."/>
            <person name="Uehling J."/>
            <person name="Grigoriev I.V."/>
            <person name="Vagvolgyi C."/>
            <person name="Papp T."/>
            <person name="Martin F.M."/>
            <person name="Miettinen O."/>
            <person name="Hibbett D.S."/>
            <person name="Nagy L.G."/>
        </authorList>
    </citation>
    <scope>NUCLEOTIDE SEQUENCE [LARGE SCALE GENOMIC DNA]</scope>
    <source>
        <strain evidence="2 3">HHB13444</strain>
    </source>
</reference>
<keyword evidence="3" id="KW-1185">Reference proteome</keyword>
<proteinExistence type="predicted"/>
<sequence>MAPPALGPHGAVTATGEDVQEGTLRQRNSDENRWTWDRQTDIWKPAVKWGEFFRRWRNPHLDIAQKLNTAGATITLHAAGSHLELSWTQQQVYVREAYVRTYEQVWLSAERSGDAGVILAGQRGIGKTMFIWYLLVRLLQEGQVVLFYPGSYEILLFYHDTVYAAAAALHNAADLSLPCSPRGAQDVCVWSLFDVPEYFDPPEILWAPVCFPVTALSSRFEWTRPFLSSRDVEVKALPLWSRQELSDGFLLFDEADEFMASLELDVLQSWPDPPVLPGYPGVVQLLQEEYAEERPASAEDMRQTLLDIAIDYFGNAPGDVWQGLIRPQEILTDHRYIIALLDSYKSIRQVVTAFPQDMPLPPPSAATLYRALCVYPRHKNYYEAPLLWCVDFKSTWIARTISAEYVGDAQVADVCKLISSSERIPWARSMVRHMFERLVHRRFASILASDTPRQWPLLQMHRVEGSDAMTFAVDPSCSALASRGLPVVLRATEEFETTLPITLASNTYYVPAGTSLPPVDAFAVEFDERGRSATLWLMLTTTSDSEKHDESGRGRRWIRRLVRALQDRLCGSSLPEAAPTTQRTHRTQRPRKEAKLAGPPTVVIHFVLISLTDEGGRVAIEMPEWWDDDIRGIGRRGDVYLLQVPIMAFVKELETRMQVKGRH</sequence>
<feature type="region of interest" description="Disordered" evidence="1">
    <location>
        <begin position="573"/>
        <end position="595"/>
    </location>
</feature>
<evidence type="ECO:0000313" key="2">
    <source>
        <dbReference type="EMBL" id="TFK85545.1"/>
    </source>
</evidence>
<name>A0A5C3P7A4_9APHY</name>
<dbReference type="PANTHER" id="PTHR33129:SF1">
    <property type="entry name" value="ATP-BINDING PROTEIN"/>
    <property type="match status" value="1"/>
</dbReference>
<feature type="region of interest" description="Disordered" evidence="1">
    <location>
        <begin position="1"/>
        <end position="31"/>
    </location>
</feature>
<protein>
    <submittedName>
        <fullName evidence="2">Uncharacterized protein</fullName>
    </submittedName>
</protein>
<evidence type="ECO:0000256" key="1">
    <source>
        <dbReference type="SAM" id="MobiDB-lite"/>
    </source>
</evidence>
<dbReference type="AlphaFoldDB" id="A0A5C3P7A4"/>
<dbReference type="InParanoid" id="A0A5C3P7A4"/>
<organism evidence="2 3">
    <name type="scientific">Polyporus arcularius HHB13444</name>
    <dbReference type="NCBI Taxonomy" id="1314778"/>
    <lineage>
        <taxon>Eukaryota</taxon>
        <taxon>Fungi</taxon>
        <taxon>Dikarya</taxon>
        <taxon>Basidiomycota</taxon>
        <taxon>Agaricomycotina</taxon>
        <taxon>Agaricomycetes</taxon>
        <taxon>Polyporales</taxon>
        <taxon>Polyporaceae</taxon>
        <taxon>Polyporus</taxon>
    </lineage>
</organism>
<evidence type="ECO:0000313" key="3">
    <source>
        <dbReference type="Proteomes" id="UP000308197"/>
    </source>
</evidence>
<gene>
    <name evidence="2" type="ORF">K466DRAFT_184851</name>
</gene>
<dbReference type="EMBL" id="ML211247">
    <property type="protein sequence ID" value="TFK85545.1"/>
    <property type="molecule type" value="Genomic_DNA"/>
</dbReference>
<dbReference type="InterPro" id="IPR052980">
    <property type="entry name" value="Crinkler_effector"/>
</dbReference>